<dbReference type="EMBL" id="BGZK01000547">
    <property type="protein sequence ID" value="GBP49544.1"/>
    <property type="molecule type" value="Genomic_DNA"/>
</dbReference>
<reference evidence="1 2" key="1">
    <citation type="journal article" date="2019" name="Commun. Biol.">
        <title>The bagworm genome reveals a unique fibroin gene that provides high tensile strength.</title>
        <authorList>
            <person name="Kono N."/>
            <person name="Nakamura H."/>
            <person name="Ohtoshi R."/>
            <person name="Tomita M."/>
            <person name="Numata K."/>
            <person name="Arakawa K."/>
        </authorList>
    </citation>
    <scope>NUCLEOTIDE SEQUENCE [LARGE SCALE GENOMIC DNA]</scope>
</reference>
<comment type="caution">
    <text evidence="1">The sequence shown here is derived from an EMBL/GenBank/DDBJ whole genome shotgun (WGS) entry which is preliminary data.</text>
</comment>
<sequence length="133" mass="15034">MTTSAIDGFSYFFEKQSGWFNLIQVEISSFNSAVIMKNAVPCGSKQGLDRFRTAFGDEAQCKTTIYNWFAEFKCGRVNFSDEFHDGRLFTAVNNKNIDAAHRTIETDRHLIYHEIRASLGIGMSQIPSSYIGV</sequence>
<gene>
    <name evidence="1" type="ORF">EVAR_45608_1</name>
</gene>
<evidence type="ECO:0000313" key="2">
    <source>
        <dbReference type="Proteomes" id="UP000299102"/>
    </source>
</evidence>
<evidence type="ECO:0008006" key="3">
    <source>
        <dbReference type="Google" id="ProtNLM"/>
    </source>
</evidence>
<dbReference type="Proteomes" id="UP000299102">
    <property type="component" value="Unassembled WGS sequence"/>
</dbReference>
<protein>
    <recommendedName>
        <fullName evidence="3">Mos1 transposase HTH domain-containing protein</fullName>
    </recommendedName>
</protein>
<dbReference type="AlphaFoldDB" id="A0A4C1WHD3"/>
<dbReference type="OrthoDB" id="10017160at2759"/>
<keyword evidence="2" id="KW-1185">Reference proteome</keyword>
<organism evidence="1 2">
    <name type="scientific">Eumeta variegata</name>
    <name type="common">Bagworm moth</name>
    <name type="synonym">Eumeta japonica</name>
    <dbReference type="NCBI Taxonomy" id="151549"/>
    <lineage>
        <taxon>Eukaryota</taxon>
        <taxon>Metazoa</taxon>
        <taxon>Ecdysozoa</taxon>
        <taxon>Arthropoda</taxon>
        <taxon>Hexapoda</taxon>
        <taxon>Insecta</taxon>
        <taxon>Pterygota</taxon>
        <taxon>Neoptera</taxon>
        <taxon>Endopterygota</taxon>
        <taxon>Lepidoptera</taxon>
        <taxon>Glossata</taxon>
        <taxon>Ditrysia</taxon>
        <taxon>Tineoidea</taxon>
        <taxon>Psychidae</taxon>
        <taxon>Oiketicinae</taxon>
        <taxon>Eumeta</taxon>
    </lineage>
</organism>
<evidence type="ECO:0000313" key="1">
    <source>
        <dbReference type="EMBL" id="GBP49544.1"/>
    </source>
</evidence>
<name>A0A4C1WHD3_EUMVA</name>
<proteinExistence type="predicted"/>
<accession>A0A4C1WHD3</accession>